<evidence type="ECO:0000313" key="1">
    <source>
        <dbReference type="EMBL" id="OGG72452.1"/>
    </source>
</evidence>
<comment type="caution">
    <text evidence="1">The sequence shown here is derived from an EMBL/GenBank/DDBJ whole genome shotgun (WGS) entry which is preliminary data.</text>
</comment>
<organism evidence="1 2">
    <name type="scientific">Candidatus Kaiserbacteria bacterium RIFCSPLOWO2_01_FULL_53_17</name>
    <dbReference type="NCBI Taxonomy" id="1798511"/>
    <lineage>
        <taxon>Bacteria</taxon>
        <taxon>Candidatus Kaiseribacteriota</taxon>
    </lineage>
</organism>
<reference evidence="1 2" key="1">
    <citation type="journal article" date="2016" name="Nat. Commun.">
        <title>Thousands of microbial genomes shed light on interconnected biogeochemical processes in an aquifer system.</title>
        <authorList>
            <person name="Anantharaman K."/>
            <person name="Brown C.T."/>
            <person name="Hug L.A."/>
            <person name="Sharon I."/>
            <person name="Castelle C.J."/>
            <person name="Probst A.J."/>
            <person name="Thomas B.C."/>
            <person name="Singh A."/>
            <person name="Wilkins M.J."/>
            <person name="Karaoz U."/>
            <person name="Brodie E.L."/>
            <person name="Williams K.H."/>
            <person name="Hubbard S.S."/>
            <person name="Banfield J.F."/>
        </authorList>
    </citation>
    <scope>NUCLEOTIDE SEQUENCE [LARGE SCALE GENOMIC DNA]</scope>
</reference>
<dbReference type="AlphaFoldDB" id="A0A1F6EGP2"/>
<dbReference type="EMBL" id="MFLY01000050">
    <property type="protein sequence ID" value="OGG72452.1"/>
    <property type="molecule type" value="Genomic_DNA"/>
</dbReference>
<protein>
    <submittedName>
        <fullName evidence="1">Uncharacterized protein</fullName>
    </submittedName>
</protein>
<sequence>MGISRATAYEIFNNQSDITVSADGPDKKGKWAGRIRLNNKKGLVATHHGYNSAEKALAEMKNFVAEIIASVLNDLQTPAAKAILEAAEKRTASNPPDNASGG</sequence>
<gene>
    <name evidence="1" type="ORF">A3A38_02095</name>
</gene>
<name>A0A1F6EGP2_9BACT</name>
<dbReference type="Proteomes" id="UP000177306">
    <property type="component" value="Unassembled WGS sequence"/>
</dbReference>
<proteinExistence type="predicted"/>
<evidence type="ECO:0000313" key="2">
    <source>
        <dbReference type="Proteomes" id="UP000177306"/>
    </source>
</evidence>
<accession>A0A1F6EGP2</accession>